<name>A0A2M4DL02_ANODA</name>
<evidence type="ECO:0000256" key="1">
    <source>
        <dbReference type="SAM" id="SignalP"/>
    </source>
</evidence>
<feature type="signal peptide" evidence="1">
    <location>
        <begin position="1"/>
        <end position="25"/>
    </location>
</feature>
<accession>A0A2M4DL02</accession>
<feature type="chain" id="PRO_5014766514" evidence="1">
    <location>
        <begin position="26"/>
        <end position="69"/>
    </location>
</feature>
<reference evidence="2" key="1">
    <citation type="submission" date="2018-01" db="EMBL/GenBank/DDBJ databases">
        <title>An insight into the sialome of Amazonian anophelines.</title>
        <authorList>
            <person name="Ribeiro J.M."/>
            <person name="Scarpassa V."/>
            <person name="Calvo E."/>
        </authorList>
    </citation>
    <scope>NUCLEOTIDE SEQUENCE</scope>
</reference>
<evidence type="ECO:0000313" key="2">
    <source>
        <dbReference type="EMBL" id="MBW78219.1"/>
    </source>
</evidence>
<organism evidence="2">
    <name type="scientific">Anopheles darlingi</name>
    <name type="common">Mosquito</name>
    <dbReference type="NCBI Taxonomy" id="43151"/>
    <lineage>
        <taxon>Eukaryota</taxon>
        <taxon>Metazoa</taxon>
        <taxon>Ecdysozoa</taxon>
        <taxon>Arthropoda</taxon>
        <taxon>Hexapoda</taxon>
        <taxon>Insecta</taxon>
        <taxon>Pterygota</taxon>
        <taxon>Neoptera</taxon>
        <taxon>Endopterygota</taxon>
        <taxon>Diptera</taxon>
        <taxon>Nematocera</taxon>
        <taxon>Culicoidea</taxon>
        <taxon>Culicidae</taxon>
        <taxon>Anophelinae</taxon>
        <taxon>Anopheles</taxon>
    </lineage>
</organism>
<dbReference type="EMBL" id="GGFL01014041">
    <property type="protein sequence ID" value="MBW78219.1"/>
    <property type="molecule type" value="Transcribed_RNA"/>
</dbReference>
<proteinExistence type="predicted"/>
<sequence length="69" mass="8053">MRITIIKKHYLNMCLLCGLVCAGQSKDFTKKQYAREQNQFVLNIYKEGRGMFESKINYNAKNIAIMCVQ</sequence>
<protein>
    <submittedName>
        <fullName evidence="2">Putative secreted protein</fullName>
    </submittedName>
</protein>
<keyword evidence="1" id="KW-0732">Signal</keyword>
<dbReference type="AlphaFoldDB" id="A0A2M4DL02"/>